<dbReference type="SUPFAM" id="SSF46785">
    <property type="entry name" value="Winged helix' DNA-binding domain"/>
    <property type="match status" value="1"/>
</dbReference>
<dbReference type="PANTHER" id="PTHR30537:SF71">
    <property type="entry name" value="TRANSCRIPTIONAL REGULATORY PROTEIN"/>
    <property type="match status" value="1"/>
</dbReference>
<dbReference type="PANTHER" id="PTHR30537">
    <property type="entry name" value="HTH-TYPE TRANSCRIPTIONAL REGULATOR"/>
    <property type="match status" value="1"/>
</dbReference>
<dbReference type="GO" id="GO:0003700">
    <property type="term" value="F:DNA-binding transcription factor activity"/>
    <property type="evidence" value="ECO:0007669"/>
    <property type="project" value="InterPro"/>
</dbReference>
<name>A0A1H2VNT3_9RHOB</name>
<dbReference type="CDD" id="cd08422">
    <property type="entry name" value="PBP2_CrgA_like"/>
    <property type="match status" value="1"/>
</dbReference>
<dbReference type="SUPFAM" id="SSF53850">
    <property type="entry name" value="Periplasmic binding protein-like II"/>
    <property type="match status" value="1"/>
</dbReference>
<evidence type="ECO:0000256" key="2">
    <source>
        <dbReference type="ARBA" id="ARBA00023015"/>
    </source>
</evidence>
<dbReference type="Gene3D" id="1.10.10.10">
    <property type="entry name" value="Winged helix-like DNA-binding domain superfamily/Winged helix DNA-binding domain"/>
    <property type="match status" value="1"/>
</dbReference>
<sequence length="300" mass="32170">MERIGADRMGEMRIFAEVVAQGGFSAAGRALGASPSGVSRAVARLEARLGVRLLLRTTRAMTLTAEGEAYHRAALRILADLEETERRVADRAAPRGKLRVSASIALGRARILPLLPEFLERYPGVSLDLNLGDAIVDLAGGQADVAIRVGPLPDSGLTARRLGDTGRCVAASPAYLARAGVPRTPEALLDHNCLRYNRDAPGAGWPFRRDGTLFRVPVRGNVEANSGATLAQLARDGLGVVRLGRFMLAEDLEAGRLVELLADHDAEDREPFHVVFVIGATTPARIRAFVDFVVEKLAGR</sequence>
<dbReference type="FunFam" id="3.40.190.290:FF:000001">
    <property type="entry name" value="Transcriptional regulator, LysR family"/>
    <property type="match status" value="1"/>
</dbReference>
<evidence type="ECO:0000313" key="6">
    <source>
        <dbReference type="EMBL" id="SDW70005.1"/>
    </source>
</evidence>
<reference evidence="6 7" key="1">
    <citation type="submission" date="2016-10" db="EMBL/GenBank/DDBJ databases">
        <authorList>
            <person name="de Groot N.N."/>
        </authorList>
    </citation>
    <scope>NUCLEOTIDE SEQUENCE [LARGE SCALE GENOMIC DNA]</scope>
    <source>
        <strain evidence="6 7">DSM 17890</strain>
    </source>
</reference>
<dbReference type="STRING" id="356660.SAMN05444336_102129"/>
<dbReference type="RefSeq" id="WP_092680408.1">
    <property type="nucleotide sequence ID" value="NZ_FNMZ01000002.1"/>
</dbReference>
<dbReference type="InterPro" id="IPR058163">
    <property type="entry name" value="LysR-type_TF_proteobact-type"/>
</dbReference>
<dbReference type="PROSITE" id="PS50931">
    <property type="entry name" value="HTH_LYSR"/>
    <property type="match status" value="1"/>
</dbReference>
<organism evidence="6 7">
    <name type="scientific">Albimonas donghaensis</name>
    <dbReference type="NCBI Taxonomy" id="356660"/>
    <lineage>
        <taxon>Bacteria</taxon>
        <taxon>Pseudomonadati</taxon>
        <taxon>Pseudomonadota</taxon>
        <taxon>Alphaproteobacteria</taxon>
        <taxon>Rhodobacterales</taxon>
        <taxon>Paracoccaceae</taxon>
        <taxon>Albimonas</taxon>
    </lineage>
</organism>
<evidence type="ECO:0000313" key="7">
    <source>
        <dbReference type="Proteomes" id="UP000199118"/>
    </source>
</evidence>
<dbReference type="InterPro" id="IPR036388">
    <property type="entry name" value="WH-like_DNA-bd_sf"/>
</dbReference>
<evidence type="ECO:0000256" key="1">
    <source>
        <dbReference type="ARBA" id="ARBA00009437"/>
    </source>
</evidence>
<feature type="domain" description="HTH lysR-type" evidence="5">
    <location>
        <begin position="12"/>
        <end position="64"/>
    </location>
</feature>
<dbReference type="InterPro" id="IPR005119">
    <property type="entry name" value="LysR_subst-bd"/>
</dbReference>
<accession>A0A1H2VNT3</accession>
<proteinExistence type="inferred from homology"/>
<dbReference type="InterPro" id="IPR036390">
    <property type="entry name" value="WH_DNA-bd_sf"/>
</dbReference>
<dbReference type="FunFam" id="1.10.10.10:FF:000001">
    <property type="entry name" value="LysR family transcriptional regulator"/>
    <property type="match status" value="1"/>
</dbReference>
<dbReference type="GO" id="GO:0043565">
    <property type="term" value="F:sequence-specific DNA binding"/>
    <property type="evidence" value="ECO:0007669"/>
    <property type="project" value="TreeGrafter"/>
</dbReference>
<dbReference type="OrthoDB" id="9813056at2"/>
<dbReference type="AlphaFoldDB" id="A0A1H2VNT3"/>
<dbReference type="GO" id="GO:0006351">
    <property type="term" value="P:DNA-templated transcription"/>
    <property type="evidence" value="ECO:0007669"/>
    <property type="project" value="TreeGrafter"/>
</dbReference>
<dbReference type="Proteomes" id="UP000199118">
    <property type="component" value="Unassembled WGS sequence"/>
</dbReference>
<keyword evidence="4" id="KW-0804">Transcription</keyword>
<dbReference type="Gene3D" id="3.40.190.290">
    <property type="match status" value="1"/>
</dbReference>
<evidence type="ECO:0000259" key="5">
    <source>
        <dbReference type="PROSITE" id="PS50931"/>
    </source>
</evidence>
<keyword evidence="3 6" id="KW-0238">DNA-binding</keyword>
<dbReference type="Pfam" id="PF03466">
    <property type="entry name" value="LysR_substrate"/>
    <property type="match status" value="1"/>
</dbReference>
<comment type="similarity">
    <text evidence="1">Belongs to the LysR transcriptional regulatory family.</text>
</comment>
<evidence type="ECO:0000256" key="4">
    <source>
        <dbReference type="ARBA" id="ARBA00023163"/>
    </source>
</evidence>
<evidence type="ECO:0000256" key="3">
    <source>
        <dbReference type="ARBA" id="ARBA00023125"/>
    </source>
</evidence>
<dbReference type="EMBL" id="FNMZ01000002">
    <property type="protein sequence ID" value="SDW70005.1"/>
    <property type="molecule type" value="Genomic_DNA"/>
</dbReference>
<gene>
    <name evidence="6" type="ORF">SAMN05444336_102129</name>
</gene>
<keyword evidence="2" id="KW-0805">Transcription regulation</keyword>
<dbReference type="InterPro" id="IPR000847">
    <property type="entry name" value="LysR_HTH_N"/>
</dbReference>
<keyword evidence="7" id="KW-1185">Reference proteome</keyword>
<dbReference type="Pfam" id="PF00126">
    <property type="entry name" value="HTH_1"/>
    <property type="match status" value="1"/>
</dbReference>
<protein>
    <submittedName>
        <fullName evidence="6">DNA-binding transcriptional regulator, LysR family</fullName>
    </submittedName>
</protein>